<dbReference type="AlphaFoldDB" id="B8M158"/>
<protein>
    <submittedName>
        <fullName evidence="1">Uncharacterized protein</fullName>
    </submittedName>
</protein>
<evidence type="ECO:0000313" key="2">
    <source>
        <dbReference type="Proteomes" id="UP000001745"/>
    </source>
</evidence>
<dbReference type="OrthoDB" id="10548692at2759"/>
<dbReference type="RefSeq" id="XP_002477963.1">
    <property type="nucleotide sequence ID" value="XM_002477918.1"/>
</dbReference>
<dbReference type="GeneID" id="8107691"/>
<reference evidence="2" key="1">
    <citation type="journal article" date="2015" name="Genome Announc.">
        <title>Genome sequence of the AIDS-associated pathogen Penicillium marneffei (ATCC18224) and its near taxonomic relative Talaromyces stipitatus (ATCC10500).</title>
        <authorList>
            <person name="Nierman W.C."/>
            <person name="Fedorova-Abrams N.D."/>
            <person name="Andrianopoulos A."/>
        </authorList>
    </citation>
    <scope>NUCLEOTIDE SEQUENCE [LARGE SCALE GENOMIC DNA]</scope>
    <source>
        <strain evidence="2">ATCC 10500 / CBS 375.48 / QM 6759 / NRRL 1006</strain>
    </source>
</reference>
<dbReference type="HOGENOM" id="CLU_752665_0_0_1"/>
<organism evidence="1 2">
    <name type="scientific">Talaromyces stipitatus (strain ATCC 10500 / CBS 375.48 / QM 6759 / NRRL 1006)</name>
    <name type="common">Penicillium stipitatum</name>
    <dbReference type="NCBI Taxonomy" id="441959"/>
    <lineage>
        <taxon>Eukaryota</taxon>
        <taxon>Fungi</taxon>
        <taxon>Dikarya</taxon>
        <taxon>Ascomycota</taxon>
        <taxon>Pezizomycotina</taxon>
        <taxon>Eurotiomycetes</taxon>
        <taxon>Eurotiomycetidae</taxon>
        <taxon>Eurotiales</taxon>
        <taxon>Trichocomaceae</taxon>
        <taxon>Talaromyces</taxon>
        <taxon>Talaromyces sect. Talaromyces</taxon>
    </lineage>
</organism>
<dbReference type="Proteomes" id="UP000001745">
    <property type="component" value="Unassembled WGS sequence"/>
</dbReference>
<name>B8M158_TALSN</name>
<keyword evidence="2" id="KW-1185">Reference proteome</keyword>
<accession>B8M158</accession>
<dbReference type="InParanoid" id="B8M158"/>
<dbReference type="EMBL" id="EQ962653">
    <property type="protein sequence ID" value="EED21000.1"/>
    <property type="molecule type" value="Genomic_DNA"/>
</dbReference>
<proteinExistence type="predicted"/>
<sequence length="368" mass="42965">MASNANPTQDLPPVEYARMFKEAMDLKMIPYDTRCGANAASVKQLMRLHQELLSDLFKLTAEEIGQWCLEDRFASEVRTRMPSKEIPLACVSEKPDHDLWYYQAECCFGEDEFHQGTGQTRRYLYFVFGMNVWRIQPKPEWALRPGHRMVDAWYELGYATCCTDYYVRCLRIAYYPVCSESRGIGSGSFVGIRDLAHIKEKMLEGLQWPQRPPRQHTQVIFYDNLTNFIKNQATGSEESVWRLQHAISLNPRRDWREIARNSLFKQAAWDYRLTTLLDTGLEDSRVNADLQEAYRVAIQYKYDPMILHMACIQGRLEAYVTEANLYHQDMPRQVSEEAITILRIADETNRMMKKYESPTIEGELSTTE</sequence>
<gene>
    <name evidence="1" type="ORF">TSTA_082330</name>
</gene>
<evidence type="ECO:0000313" key="1">
    <source>
        <dbReference type="EMBL" id="EED21000.1"/>
    </source>
</evidence>
<dbReference type="PhylomeDB" id="B8M158"/>
<dbReference type="VEuPathDB" id="FungiDB:TSTA_082330"/>